<evidence type="ECO:0000256" key="9">
    <source>
        <dbReference type="ARBA" id="ARBA00023012"/>
    </source>
</evidence>
<dbReference type="EC" id="2.7.13.3" evidence="3"/>
<keyword evidence="8" id="KW-0067">ATP-binding</keyword>
<dbReference type="InterPro" id="IPR003594">
    <property type="entry name" value="HATPase_dom"/>
</dbReference>
<keyword evidence="6" id="KW-0547">Nucleotide-binding</keyword>
<comment type="subunit">
    <text evidence="11">At low DSF concentrations, interacts with RpfF.</text>
</comment>
<dbReference type="GO" id="GO:0005524">
    <property type="term" value="F:ATP binding"/>
    <property type="evidence" value="ECO:0007669"/>
    <property type="project" value="UniProtKB-KW"/>
</dbReference>
<dbReference type="PROSITE" id="PS50110">
    <property type="entry name" value="RESPONSE_REGULATORY"/>
    <property type="match status" value="1"/>
</dbReference>
<dbReference type="GO" id="GO:0000155">
    <property type="term" value="F:phosphorelay sensor kinase activity"/>
    <property type="evidence" value="ECO:0007669"/>
    <property type="project" value="InterPro"/>
</dbReference>
<reference evidence="17 18" key="1">
    <citation type="submission" date="2016-10" db="EMBL/GenBank/DDBJ databases">
        <authorList>
            <person name="de Groot N.N."/>
        </authorList>
    </citation>
    <scope>NUCLEOTIDE SEQUENCE [LARGE SCALE GENOMIC DNA]</scope>
    <source>
        <strain evidence="17 18">DSM 25186</strain>
    </source>
</reference>
<evidence type="ECO:0000256" key="7">
    <source>
        <dbReference type="ARBA" id="ARBA00022777"/>
    </source>
</evidence>
<dbReference type="InterPro" id="IPR003661">
    <property type="entry name" value="HisK_dim/P_dom"/>
</dbReference>
<keyword evidence="10" id="KW-0141">cGMP biosynthesis</keyword>
<feature type="domain" description="Response regulatory" evidence="16">
    <location>
        <begin position="430"/>
        <end position="545"/>
    </location>
</feature>
<proteinExistence type="predicted"/>
<dbReference type="Pfam" id="PF02518">
    <property type="entry name" value="HATPase_c"/>
    <property type="match status" value="1"/>
</dbReference>
<evidence type="ECO:0000256" key="3">
    <source>
        <dbReference type="ARBA" id="ARBA00012438"/>
    </source>
</evidence>
<evidence type="ECO:0000256" key="5">
    <source>
        <dbReference type="ARBA" id="ARBA00022679"/>
    </source>
</evidence>
<dbReference type="InterPro" id="IPR036097">
    <property type="entry name" value="HisK_dim/P_sf"/>
</dbReference>
<dbReference type="STRING" id="1075417.SAMN05421823_104360"/>
<organism evidence="17 18">
    <name type="scientific">Catalinimonas alkaloidigena</name>
    <dbReference type="NCBI Taxonomy" id="1075417"/>
    <lineage>
        <taxon>Bacteria</taxon>
        <taxon>Pseudomonadati</taxon>
        <taxon>Bacteroidota</taxon>
        <taxon>Cytophagia</taxon>
        <taxon>Cytophagales</taxon>
        <taxon>Catalimonadaceae</taxon>
        <taxon>Catalinimonas</taxon>
    </lineage>
</organism>
<dbReference type="EMBL" id="FNFO01000004">
    <property type="protein sequence ID" value="SDL09479.1"/>
    <property type="molecule type" value="Genomic_DNA"/>
</dbReference>
<dbReference type="SUPFAM" id="SSF52172">
    <property type="entry name" value="CheY-like"/>
    <property type="match status" value="1"/>
</dbReference>
<feature type="modified residue" description="4-aspartylphosphate" evidence="13">
    <location>
        <position position="479"/>
    </location>
</feature>
<dbReference type="GO" id="GO:0004383">
    <property type="term" value="F:guanylate cyclase activity"/>
    <property type="evidence" value="ECO:0007669"/>
    <property type="project" value="UniProtKB-EC"/>
</dbReference>
<evidence type="ECO:0000259" key="15">
    <source>
        <dbReference type="PROSITE" id="PS50109"/>
    </source>
</evidence>
<name>A0A1G9H996_9BACT</name>
<dbReference type="SMART" id="SM00387">
    <property type="entry name" value="HATPase_c"/>
    <property type="match status" value="1"/>
</dbReference>
<evidence type="ECO:0000256" key="14">
    <source>
        <dbReference type="SAM" id="Coils"/>
    </source>
</evidence>
<dbReference type="Proteomes" id="UP000198510">
    <property type="component" value="Unassembled WGS sequence"/>
</dbReference>
<dbReference type="Gene3D" id="3.40.50.2300">
    <property type="match status" value="1"/>
</dbReference>
<dbReference type="CDD" id="cd16922">
    <property type="entry name" value="HATPase_EvgS-ArcB-TorS-like"/>
    <property type="match status" value="1"/>
</dbReference>
<evidence type="ECO:0000256" key="1">
    <source>
        <dbReference type="ARBA" id="ARBA00000085"/>
    </source>
</evidence>
<dbReference type="FunFam" id="3.30.565.10:FF:000010">
    <property type="entry name" value="Sensor histidine kinase RcsC"/>
    <property type="match status" value="1"/>
</dbReference>
<feature type="coiled-coil region" evidence="14">
    <location>
        <begin position="151"/>
        <end position="181"/>
    </location>
</feature>
<dbReference type="InterPro" id="IPR004358">
    <property type="entry name" value="Sig_transdc_His_kin-like_C"/>
</dbReference>
<dbReference type="SUPFAM" id="SSF55874">
    <property type="entry name" value="ATPase domain of HSP90 chaperone/DNA topoisomerase II/histidine kinase"/>
    <property type="match status" value="1"/>
</dbReference>
<dbReference type="CDD" id="cd00082">
    <property type="entry name" value="HisKA"/>
    <property type="match status" value="1"/>
</dbReference>
<dbReference type="PRINTS" id="PR00344">
    <property type="entry name" value="BCTRLSENSOR"/>
</dbReference>
<evidence type="ECO:0000256" key="11">
    <source>
        <dbReference type="ARBA" id="ARBA00064003"/>
    </source>
</evidence>
<comment type="catalytic activity">
    <reaction evidence="1">
        <text>ATP + protein L-histidine = ADP + protein N-phospho-L-histidine.</text>
        <dbReference type="EC" id="2.7.13.3"/>
    </reaction>
</comment>
<sequence>MEASTLSNNLTYLTNEHLDVLFPFFVVVDSQMTIVDAGRSIKKLVPDLVGKLLWERFVVKTPRSMELRMESMVDYTRQVVVLETIAERKLPFRGQLIALSHLQEPQLLFVGTPWVTDADHFNANHLQLTDFALHDTITDMAQILKSKNIMMEDIRNLVSALHQQKKNLIQAKETAERSQQAKETFLANMSHEIRTPLNAVIGFSDILKNTTLNEEQAELVRIISMAGDNLLSIINDILDFTKIESGNLVMEAIPLNLQTLTQNIKAILSQKAEEKNLSLKLFIESELPEWVIGDPTRLTQILVNLVGNAIKFTKEGKVHLYCGVASRQGDEYQIEFRVKDTGIGISSDKVEQIFERFVQAEDQITRKFGGTGLGLSITKMLVEIFKGTITCESELGKGTEFTVTLPFRKTSTTPTFAKEAGVKSLRPDLRILLVEDSELNQLLARKVIRSAGAQLDVVANGKLALERLGNSAYDVVLMDLQMPEMDGYSTTTYIRNVMKLDVPIVAMTANTMVGERERCLQLGMNNYISKPFKAPDLINVIQELL</sequence>
<dbReference type="Gene3D" id="3.30.565.10">
    <property type="entry name" value="Histidine kinase-like ATPase, C-terminal domain"/>
    <property type="match status" value="1"/>
</dbReference>
<dbReference type="FunFam" id="1.10.287.130:FF:000002">
    <property type="entry name" value="Two-component osmosensing histidine kinase"/>
    <property type="match status" value="1"/>
</dbReference>
<keyword evidence="7 17" id="KW-0418">Kinase</keyword>
<dbReference type="SUPFAM" id="SSF47384">
    <property type="entry name" value="Homodimeric domain of signal transducing histidine kinase"/>
    <property type="match status" value="1"/>
</dbReference>
<protein>
    <recommendedName>
        <fullName evidence="12">Sensory/regulatory protein RpfC</fullName>
        <ecNumber evidence="3">2.7.13.3</ecNumber>
        <ecNumber evidence="2">4.6.1.2</ecNumber>
    </recommendedName>
</protein>
<dbReference type="InterPro" id="IPR011645">
    <property type="entry name" value="HNOB_dom_associated"/>
</dbReference>
<dbReference type="PANTHER" id="PTHR45339:SF1">
    <property type="entry name" value="HYBRID SIGNAL TRANSDUCTION HISTIDINE KINASE J"/>
    <property type="match status" value="1"/>
</dbReference>
<dbReference type="SMART" id="SM00448">
    <property type="entry name" value="REC"/>
    <property type="match status" value="1"/>
</dbReference>
<evidence type="ECO:0000256" key="2">
    <source>
        <dbReference type="ARBA" id="ARBA00012202"/>
    </source>
</evidence>
<evidence type="ECO:0000256" key="6">
    <source>
        <dbReference type="ARBA" id="ARBA00022741"/>
    </source>
</evidence>
<gene>
    <name evidence="17" type="ORF">SAMN05421823_104360</name>
</gene>
<evidence type="ECO:0000256" key="12">
    <source>
        <dbReference type="ARBA" id="ARBA00068150"/>
    </source>
</evidence>
<evidence type="ECO:0000313" key="18">
    <source>
        <dbReference type="Proteomes" id="UP000198510"/>
    </source>
</evidence>
<dbReference type="InterPro" id="IPR011006">
    <property type="entry name" value="CheY-like_superfamily"/>
</dbReference>
<dbReference type="Pfam" id="PF00072">
    <property type="entry name" value="Response_reg"/>
    <property type="match status" value="1"/>
</dbReference>
<dbReference type="InterPro" id="IPR001789">
    <property type="entry name" value="Sig_transdc_resp-reg_receiver"/>
</dbReference>
<dbReference type="PROSITE" id="PS50109">
    <property type="entry name" value="HIS_KIN"/>
    <property type="match status" value="1"/>
</dbReference>
<dbReference type="Gene3D" id="3.30.450.260">
    <property type="entry name" value="Haem NO binding associated domain"/>
    <property type="match status" value="1"/>
</dbReference>
<dbReference type="CDD" id="cd17546">
    <property type="entry name" value="REC_hyHK_CKI1_RcsC-like"/>
    <property type="match status" value="1"/>
</dbReference>
<keyword evidence="4 13" id="KW-0597">Phosphoprotein</keyword>
<dbReference type="InterPro" id="IPR042463">
    <property type="entry name" value="HNOB_dom_associated_sf"/>
</dbReference>
<keyword evidence="9" id="KW-0902">Two-component regulatory system</keyword>
<dbReference type="Pfam" id="PF07701">
    <property type="entry name" value="HNOBA"/>
    <property type="match status" value="1"/>
</dbReference>
<keyword evidence="5" id="KW-0808">Transferase</keyword>
<dbReference type="Pfam" id="PF00512">
    <property type="entry name" value="HisKA"/>
    <property type="match status" value="1"/>
</dbReference>
<evidence type="ECO:0000256" key="8">
    <source>
        <dbReference type="ARBA" id="ARBA00022840"/>
    </source>
</evidence>
<dbReference type="Gene3D" id="1.10.287.130">
    <property type="match status" value="1"/>
</dbReference>
<feature type="domain" description="Histidine kinase" evidence="15">
    <location>
        <begin position="188"/>
        <end position="409"/>
    </location>
</feature>
<evidence type="ECO:0000259" key="16">
    <source>
        <dbReference type="PROSITE" id="PS50110"/>
    </source>
</evidence>
<dbReference type="InterPro" id="IPR005467">
    <property type="entry name" value="His_kinase_dom"/>
</dbReference>
<dbReference type="PANTHER" id="PTHR45339">
    <property type="entry name" value="HYBRID SIGNAL TRANSDUCTION HISTIDINE KINASE J"/>
    <property type="match status" value="1"/>
</dbReference>
<dbReference type="AlphaFoldDB" id="A0A1G9H996"/>
<evidence type="ECO:0000256" key="13">
    <source>
        <dbReference type="PROSITE-ProRule" id="PRU00169"/>
    </source>
</evidence>
<evidence type="ECO:0000256" key="10">
    <source>
        <dbReference type="ARBA" id="ARBA00023293"/>
    </source>
</evidence>
<keyword evidence="14" id="KW-0175">Coiled coil</keyword>
<dbReference type="InterPro" id="IPR036890">
    <property type="entry name" value="HATPase_C_sf"/>
</dbReference>
<dbReference type="EC" id="4.6.1.2" evidence="2"/>
<dbReference type="SMART" id="SM00388">
    <property type="entry name" value="HisKA"/>
    <property type="match status" value="1"/>
</dbReference>
<evidence type="ECO:0000256" key="4">
    <source>
        <dbReference type="ARBA" id="ARBA00022553"/>
    </source>
</evidence>
<keyword evidence="18" id="KW-1185">Reference proteome</keyword>
<evidence type="ECO:0000313" key="17">
    <source>
        <dbReference type="EMBL" id="SDL09479.1"/>
    </source>
</evidence>
<accession>A0A1G9H996</accession>